<organism evidence="1 2">
    <name type="scientific">Methylomonas koyamae</name>
    <dbReference type="NCBI Taxonomy" id="702114"/>
    <lineage>
        <taxon>Bacteria</taxon>
        <taxon>Pseudomonadati</taxon>
        <taxon>Pseudomonadota</taxon>
        <taxon>Gammaproteobacteria</taxon>
        <taxon>Methylococcales</taxon>
        <taxon>Methylococcaceae</taxon>
        <taxon>Methylomonas</taxon>
    </lineage>
</organism>
<evidence type="ECO:0000313" key="2">
    <source>
        <dbReference type="Proteomes" id="UP000077628"/>
    </source>
</evidence>
<sequence length="147" mass="16520">MTERYVHALWCDDIRQEIGNKPSFMGAYVGGITVPLLPTLLPRLSVYVWVTTAIEHPFEKAIVKITRDDGFLVAQLNADNLDQNMSQFPQHEDAKNFVLMFGISLSGVELPDSCKYFTVSVETESETLEGPKLRVSVDPDLYANPKQ</sequence>
<gene>
    <name evidence="1" type="ORF">A1355_05955</name>
</gene>
<dbReference type="EMBL" id="LUUK01000170">
    <property type="protein sequence ID" value="OAI18271.1"/>
    <property type="molecule type" value="Genomic_DNA"/>
</dbReference>
<dbReference type="AlphaFoldDB" id="A0A177NK54"/>
<name>A0A177NK54_9GAMM</name>
<dbReference type="RefSeq" id="WP_064028729.1">
    <property type="nucleotide sequence ID" value="NZ_LUUK01000170.1"/>
</dbReference>
<reference evidence="2" key="1">
    <citation type="submission" date="2016-03" db="EMBL/GenBank/DDBJ databases">
        <authorList>
            <person name="Heylen K."/>
            <person name="De Vos P."/>
            <person name="Vekeman B."/>
        </authorList>
    </citation>
    <scope>NUCLEOTIDE SEQUENCE [LARGE SCALE GENOMIC DNA]</scope>
    <source>
        <strain evidence="2">R-45383</strain>
    </source>
</reference>
<keyword evidence="2" id="KW-1185">Reference proteome</keyword>
<dbReference type="STRING" id="702114.A1355_05955"/>
<evidence type="ECO:0000313" key="1">
    <source>
        <dbReference type="EMBL" id="OAI18271.1"/>
    </source>
</evidence>
<protein>
    <submittedName>
        <fullName evidence="1">Uncharacterized protein</fullName>
    </submittedName>
</protein>
<accession>A0A177NK54</accession>
<proteinExistence type="predicted"/>
<dbReference type="OrthoDB" id="8377146at2"/>
<comment type="caution">
    <text evidence="1">The sequence shown here is derived from an EMBL/GenBank/DDBJ whole genome shotgun (WGS) entry which is preliminary data.</text>
</comment>
<dbReference type="Proteomes" id="UP000077628">
    <property type="component" value="Unassembled WGS sequence"/>
</dbReference>